<feature type="binding site" evidence="18">
    <location>
        <begin position="78"/>
        <end position="79"/>
    </location>
    <ligand>
        <name>UDP-N-acetyl-alpha-D-glucosamine</name>
        <dbReference type="ChEBI" id="CHEBI:57705"/>
    </ligand>
</feature>
<dbReference type="GO" id="GO:0019134">
    <property type="term" value="F:glucosamine-1-phosphate N-acetyltransferase activity"/>
    <property type="evidence" value="ECO:0007669"/>
    <property type="project" value="UniProtKB-UniRule"/>
</dbReference>
<dbReference type="Gene3D" id="3.90.550.10">
    <property type="entry name" value="Spore Coat Polysaccharide Biosynthesis Protein SpsA, Chain A"/>
    <property type="match status" value="1"/>
</dbReference>
<dbReference type="HAMAP" id="MF_01631">
    <property type="entry name" value="GlmU"/>
    <property type="match status" value="1"/>
</dbReference>
<feature type="region of interest" description="Linker" evidence="18">
    <location>
        <begin position="233"/>
        <end position="253"/>
    </location>
</feature>
<evidence type="ECO:0000256" key="16">
    <source>
        <dbReference type="ARBA" id="ARBA00048493"/>
    </source>
</evidence>
<keyword evidence="8 18" id="KW-0677">Repeat</keyword>
<feature type="binding site" evidence="18">
    <location>
        <position position="22"/>
    </location>
    <ligand>
        <name>UDP-N-acetyl-alpha-D-glucosamine</name>
        <dbReference type="ChEBI" id="CHEBI:57705"/>
    </ligand>
</feature>
<comment type="catalytic activity">
    <reaction evidence="16 18">
        <text>N-acetyl-alpha-D-glucosamine 1-phosphate + UTP + H(+) = UDP-N-acetyl-alpha-D-glucosamine + diphosphate</text>
        <dbReference type="Rhea" id="RHEA:13509"/>
        <dbReference type="ChEBI" id="CHEBI:15378"/>
        <dbReference type="ChEBI" id="CHEBI:33019"/>
        <dbReference type="ChEBI" id="CHEBI:46398"/>
        <dbReference type="ChEBI" id="CHEBI:57705"/>
        <dbReference type="ChEBI" id="CHEBI:57776"/>
        <dbReference type="EC" id="2.7.7.23"/>
    </reaction>
</comment>
<dbReference type="Proteomes" id="UP001139721">
    <property type="component" value="Unassembled WGS sequence"/>
</dbReference>
<dbReference type="PANTHER" id="PTHR43584">
    <property type="entry name" value="NUCLEOTIDYL TRANSFERASE"/>
    <property type="match status" value="1"/>
</dbReference>
<dbReference type="NCBIfam" id="TIGR01173">
    <property type="entry name" value="glmU"/>
    <property type="match status" value="1"/>
</dbReference>
<dbReference type="CDD" id="cd02540">
    <property type="entry name" value="GT2_GlmU_N_bac"/>
    <property type="match status" value="1"/>
</dbReference>
<organism evidence="21 22">
    <name type="scientific">Legionella maioricensis</name>
    <dbReference type="NCBI Taxonomy" id="2896528"/>
    <lineage>
        <taxon>Bacteria</taxon>
        <taxon>Pseudomonadati</taxon>
        <taxon>Pseudomonadota</taxon>
        <taxon>Gammaproteobacteria</taxon>
        <taxon>Legionellales</taxon>
        <taxon>Legionellaceae</taxon>
        <taxon>Legionella</taxon>
    </lineage>
</organism>
<keyword evidence="22" id="KW-1185">Reference proteome</keyword>
<dbReference type="GO" id="GO:0009252">
    <property type="term" value="P:peptidoglycan biosynthetic process"/>
    <property type="evidence" value="ECO:0007669"/>
    <property type="project" value="UniProtKB-UniRule"/>
</dbReference>
<dbReference type="GO" id="GO:0016020">
    <property type="term" value="C:membrane"/>
    <property type="evidence" value="ECO:0007669"/>
    <property type="project" value="GOC"/>
</dbReference>
<feature type="binding site" evidence="18">
    <location>
        <position position="102"/>
    </location>
    <ligand>
        <name>Mg(2+)</name>
        <dbReference type="ChEBI" id="CHEBI:18420"/>
    </ligand>
</feature>
<keyword evidence="6 18" id="KW-0548">Nucleotidyltransferase</keyword>
<accession>A0A9X2CYV6</accession>
<evidence type="ECO:0000256" key="10">
    <source>
        <dbReference type="ARBA" id="ARBA00022960"/>
    </source>
</evidence>
<evidence type="ECO:0000256" key="1">
    <source>
        <dbReference type="ARBA" id="ARBA00004496"/>
    </source>
</evidence>
<comment type="pathway">
    <text evidence="18">Nucleotide-sugar biosynthesis; UDP-N-acetyl-alpha-D-glucosamine biosynthesis; UDP-N-acetyl-alpha-D-glucosamine from N-acetyl-alpha-D-glucosamine 1-phosphate: step 1/1.</text>
</comment>
<reference evidence="21" key="1">
    <citation type="submission" date="2021-11" db="EMBL/GenBank/DDBJ databases">
        <title>Legionella maioricencis sp. nov., a new species isolated from hot water samples in Mallorca.</title>
        <authorList>
            <person name="Crespi S."/>
            <person name="Drasar V."/>
            <person name="Salva-Serra F."/>
            <person name="Jaen-Luchoro D."/>
            <person name="Pineiro-Iglesias B."/>
            <person name="Aliaga F."/>
            <person name="Fernandez-Juarez V."/>
            <person name="Coll G."/>
            <person name="Moore E.R.B."/>
            <person name="Bennasar-Figueras A."/>
        </authorList>
    </citation>
    <scope>NUCLEOTIDE SEQUENCE</scope>
    <source>
        <strain evidence="21">HCPI-6</strain>
    </source>
</reference>
<evidence type="ECO:0000256" key="11">
    <source>
        <dbReference type="ARBA" id="ARBA00022984"/>
    </source>
</evidence>
<dbReference type="Pfam" id="PF25087">
    <property type="entry name" value="GMPPB_C"/>
    <property type="match status" value="1"/>
</dbReference>
<evidence type="ECO:0000313" key="22">
    <source>
        <dbReference type="Proteomes" id="UP001139721"/>
    </source>
</evidence>
<dbReference type="EMBL" id="JAJKBJ010000002">
    <property type="protein sequence ID" value="MCL9682980.1"/>
    <property type="molecule type" value="Genomic_DNA"/>
</dbReference>
<keyword evidence="11 18" id="KW-0573">Peptidoglycan synthesis</keyword>
<evidence type="ECO:0000313" key="21">
    <source>
        <dbReference type="EMBL" id="MCL9682980.1"/>
    </source>
</evidence>
<keyword evidence="14 18" id="KW-0961">Cell wall biogenesis/degradation</keyword>
<comment type="pathway">
    <text evidence="18">Nucleotide-sugar biosynthesis; UDP-N-acetyl-alpha-D-glucosamine biosynthesis; N-acetyl-alpha-D-glucosamine 1-phosphate from alpha-D-glucosamine 6-phosphate (route II): step 2/2.</text>
</comment>
<feature type="active site" description="Proton acceptor" evidence="18">
    <location>
        <position position="366"/>
    </location>
</feature>
<evidence type="ECO:0000259" key="20">
    <source>
        <dbReference type="Pfam" id="PF25087"/>
    </source>
</evidence>
<feature type="binding site" evidence="18">
    <location>
        <position position="354"/>
    </location>
    <ligand>
        <name>UDP-N-acetyl-alpha-D-glucosamine</name>
        <dbReference type="ChEBI" id="CHEBI:57705"/>
    </ligand>
</feature>
<evidence type="ECO:0000256" key="5">
    <source>
        <dbReference type="ARBA" id="ARBA00022679"/>
    </source>
</evidence>
<dbReference type="SUPFAM" id="SSF51161">
    <property type="entry name" value="Trimeric LpxA-like enzymes"/>
    <property type="match status" value="1"/>
</dbReference>
<comment type="catalytic activity">
    <reaction evidence="15 18">
        <text>alpha-D-glucosamine 1-phosphate + acetyl-CoA = N-acetyl-alpha-D-glucosamine 1-phosphate + CoA + H(+)</text>
        <dbReference type="Rhea" id="RHEA:13725"/>
        <dbReference type="ChEBI" id="CHEBI:15378"/>
        <dbReference type="ChEBI" id="CHEBI:57287"/>
        <dbReference type="ChEBI" id="CHEBI:57288"/>
        <dbReference type="ChEBI" id="CHEBI:57776"/>
        <dbReference type="ChEBI" id="CHEBI:58516"/>
        <dbReference type="EC" id="2.3.1.157"/>
    </reaction>
</comment>
<evidence type="ECO:0000259" key="19">
    <source>
        <dbReference type="Pfam" id="PF12804"/>
    </source>
</evidence>
<keyword evidence="4 18" id="KW-0963">Cytoplasm</keyword>
<evidence type="ECO:0000256" key="7">
    <source>
        <dbReference type="ARBA" id="ARBA00022723"/>
    </source>
</evidence>
<keyword evidence="5 18" id="KW-0808">Transferase</keyword>
<dbReference type="InterPro" id="IPR025877">
    <property type="entry name" value="MobA-like_NTP_Trfase"/>
</dbReference>
<sequence length="462" mass="50078">MNLQIIILAAGQGKRMYSHTPKVLHPLAGKPMLTRVVETAQQLNPDAIHIIYGHGGEQIKNTLSDLPVHWVHQAEQLGTGHAVMQALSHLPAQAQVLVLSADVPLIQAKTLQALIERSKATSDHQSVLALLVAHLENPKGLGRILRNNHGEICSIVEEKDANEQEKNIKEIYSGICCVKAADLELWLPQLSNKNAQGEYYLTEIIALAVKNHTPITSLAVEDPWEVQGVNNRLQLQQLERIWQHRKAESLLENGVMLADAQRFDLRGELVCGKDVFIDINCVFTGKVTLGDGCIIGPNCSLTNVTLGTGCEIYANSVLEGCHIADNCHIGPFARLRAGTQLAANCKIGNFVETKKAVFGEDSKASHLSYLGDVHLGKKVNVGAGTITCNYDGVNKHQTIIEDGVFIGSDTQLVAPVTVGANATIGAGSTIRKNVPADELTLTESKQKTVMGWKRPVKKEAGQ</sequence>
<dbReference type="InterPro" id="IPR056729">
    <property type="entry name" value="GMPPB_C"/>
</dbReference>
<evidence type="ECO:0000256" key="15">
    <source>
        <dbReference type="ARBA" id="ARBA00048247"/>
    </source>
</evidence>
<comment type="caution">
    <text evidence="21">The sequence shown here is derived from an EMBL/GenBank/DDBJ whole genome shotgun (WGS) entry which is preliminary data.</text>
</comment>
<comment type="subcellular location">
    <subcellularLocation>
        <location evidence="1 18">Cytoplasm</location>
    </subcellularLocation>
</comment>
<dbReference type="GO" id="GO:0003977">
    <property type="term" value="F:UDP-N-acetylglucosamine diphosphorylase activity"/>
    <property type="evidence" value="ECO:0007669"/>
    <property type="project" value="UniProtKB-UniRule"/>
</dbReference>
<feature type="binding site" evidence="18">
    <location>
        <begin position="389"/>
        <end position="390"/>
    </location>
    <ligand>
        <name>acetyl-CoA</name>
        <dbReference type="ChEBI" id="CHEBI:57288"/>
    </ligand>
</feature>
<comment type="similarity">
    <text evidence="2 18">In the C-terminal section; belongs to the transferase hexapeptide repeat family.</text>
</comment>
<dbReference type="CDD" id="cd03353">
    <property type="entry name" value="LbH_GlmU_C"/>
    <property type="match status" value="1"/>
</dbReference>
<dbReference type="PROSITE" id="PS00101">
    <property type="entry name" value="HEXAPEP_TRANSFERASES"/>
    <property type="match status" value="1"/>
</dbReference>
<comment type="caution">
    <text evidence="18">Lacks conserved residue(s) required for the propagation of feature annotation.</text>
</comment>
<name>A0A9X2CYV6_9GAMM</name>
<feature type="binding site" evidence="18">
    <location>
        <position position="408"/>
    </location>
    <ligand>
        <name>acetyl-CoA</name>
        <dbReference type="ChEBI" id="CHEBI:57288"/>
    </ligand>
</feature>
<dbReference type="InterPro" id="IPR001451">
    <property type="entry name" value="Hexapep"/>
</dbReference>
<feature type="region of interest" description="N-acetyltransferase" evidence="18">
    <location>
        <begin position="254"/>
        <end position="462"/>
    </location>
</feature>
<comment type="similarity">
    <text evidence="3 18">In the N-terminal section; belongs to the N-acetylglucosamine-1-phosphate uridyltransferase family.</text>
</comment>
<dbReference type="EC" id="2.7.7.23" evidence="18"/>
<evidence type="ECO:0000256" key="18">
    <source>
        <dbReference type="HAMAP-Rule" id="MF_01631"/>
    </source>
</evidence>
<feature type="binding site" evidence="18">
    <location>
        <position position="383"/>
    </location>
    <ligand>
        <name>acetyl-CoA</name>
        <dbReference type="ChEBI" id="CHEBI:57288"/>
    </ligand>
</feature>
<dbReference type="GO" id="GO:0009245">
    <property type="term" value="P:lipid A biosynthetic process"/>
    <property type="evidence" value="ECO:0007669"/>
    <property type="project" value="UniProtKB-UniRule"/>
</dbReference>
<evidence type="ECO:0000256" key="14">
    <source>
        <dbReference type="ARBA" id="ARBA00023316"/>
    </source>
</evidence>
<evidence type="ECO:0000256" key="12">
    <source>
        <dbReference type="ARBA" id="ARBA00023268"/>
    </source>
</evidence>
<dbReference type="GO" id="GO:0071555">
    <property type="term" value="P:cell wall organization"/>
    <property type="evidence" value="ECO:0007669"/>
    <property type="project" value="UniProtKB-KW"/>
</dbReference>
<dbReference type="GO" id="GO:0008360">
    <property type="term" value="P:regulation of cell shape"/>
    <property type="evidence" value="ECO:0007669"/>
    <property type="project" value="UniProtKB-KW"/>
</dbReference>
<keyword evidence="13 18" id="KW-0012">Acyltransferase</keyword>
<comment type="function">
    <text evidence="17 18">Catalyzes the last two sequential reactions in the de novo biosynthetic pathway for UDP-N-acetylglucosamine (UDP-GlcNAc). The C-terminal domain catalyzes the transfer of acetyl group from acetyl coenzyme A to glucosamine-1-phosphate (GlcN-1-P) to produce N-acetylglucosamine-1-phosphate (GlcNAc-1-P), which is converted into UDP-GlcNAc by the transfer of uridine 5-monophosphate (from uridine 5-triphosphate), a reaction catalyzed by the N-terminal domain.</text>
</comment>
<dbReference type="Pfam" id="PF00132">
    <property type="entry name" value="Hexapep"/>
    <property type="match status" value="1"/>
</dbReference>
<dbReference type="GO" id="GO:0000287">
    <property type="term" value="F:magnesium ion binding"/>
    <property type="evidence" value="ECO:0007669"/>
    <property type="project" value="UniProtKB-UniRule"/>
</dbReference>
<feature type="binding site" evidence="18">
    <location>
        <position position="142"/>
    </location>
    <ligand>
        <name>UDP-N-acetyl-alpha-D-glucosamine</name>
        <dbReference type="ChEBI" id="CHEBI:57705"/>
    </ligand>
</feature>
<evidence type="ECO:0000256" key="6">
    <source>
        <dbReference type="ARBA" id="ARBA00022695"/>
    </source>
</evidence>
<feature type="binding site" evidence="18">
    <location>
        <position position="380"/>
    </location>
    <ligand>
        <name>UDP-N-acetyl-alpha-D-glucosamine</name>
        <dbReference type="ChEBI" id="CHEBI:57705"/>
    </ligand>
</feature>
<keyword evidence="9 18" id="KW-0460">Magnesium</keyword>
<dbReference type="Pfam" id="PF12804">
    <property type="entry name" value="NTP_transf_3"/>
    <property type="match status" value="1"/>
</dbReference>
<feature type="binding site" evidence="18">
    <location>
        <position position="157"/>
    </location>
    <ligand>
        <name>UDP-N-acetyl-alpha-D-glucosamine</name>
        <dbReference type="ChEBI" id="CHEBI:57705"/>
    </ligand>
</feature>
<comment type="subunit">
    <text evidence="18">Homotrimer.</text>
</comment>
<evidence type="ECO:0000256" key="2">
    <source>
        <dbReference type="ARBA" id="ARBA00007707"/>
    </source>
</evidence>
<feature type="binding site" evidence="18">
    <location>
        <begin position="8"/>
        <end position="11"/>
    </location>
    <ligand>
        <name>UDP-N-acetyl-alpha-D-glucosamine</name>
        <dbReference type="ChEBI" id="CHEBI:57705"/>
    </ligand>
</feature>
<feature type="binding site" evidence="18">
    <location>
        <position position="336"/>
    </location>
    <ligand>
        <name>UDP-N-acetyl-alpha-D-glucosamine</name>
        <dbReference type="ChEBI" id="CHEBI:57705"/>
    </ligand>
</feature>
<feature type="binding site" evidence="18">
    <location>
        <position position="230"/>
    </location>
    <ligand>
        <name>UDP-N-acetyl-alpha-D-glucosamine</name>
        <dbReference type="ChEBI" id="CHEBI:57705"/>
    </ligand>
</feature>
<feature type="domain" description="Mannose-1-phosphate guanyltransferase C-terminal" evidence="20">
    <location>
        <begin position="267"/>
        <end position="351"/>
    </location>
</feature>
<evidence type="ECO:0000256" key="3">
    <source>
        <dbReference type="ARBA" id="ARBA00007947"/>
    </source>
</evidence>
<dbReference type="InterPro" id="IPR018357">
    <property type="entry name" value="Hexapep_transf_CS"/>
</dbReference>
<dbReference type="GO" id="GO:0005737">
    <property type="term" value="C:cytoplasm"/>
    <property type="evidence" value="ECO:0007669"/>
    <property type="project" value="UniProtKB-SubCell"/>
</dbReference>
<dbReference type="AlphaFoldDB" id="A0A9X2CYV6"/>
<evidence type="ECO:0000256" key="13">
    <source>
        <dbReference type="ARBA" id="ARBA00023315"/>
    </source>
</evidence>
<keyword evidence="12 18" id="KW-0511">Multifunctional enzyme</keyword>
<feature type="domain" description="MobA-like NTP transferase" evidence="19">
    <location>
        <begin position="6"/>
        <end position="122"/>
    </location>
</feature>
<comment type="pathway">
    <text evidence="18">Bacterial outer membrane biogenesis; LPS lipid A biosynthesis.</text>
</comment>
<gene>
    <name evidence="18 21" type="primary">glmU</name>
    <name evidence="21" type="ORF">LOX96_02630</name>
</gene>
<dbReference type="GO" id="GO:0000902">
    <property type="term" value="P:cell morphogenesis"/>
    <property type="evidence" value="ECO:0007669"/>
    <property type="project" value="UniProtKB-UniRule"/>
</dbReference>
<dbReference type="InterPro" id="IPR011004">
    <property type="entry name" value="Trimer_LpxA-like_sf"/>
</dbReference>
<dbReference type="RefSeq" id="WP_250420305.1">
    <property type="nucleotide sequence ID" value="NZ_JAJKBJ010000002.1"/>
</dbReference>
<feature type="binding site" evidence="18">
    <location>
        <position position="426"/>
    </location>
    <ligand>
        <name>acetyl-CoA</name>
        <dbReference type="ChEBI" id="CHEBI:57288"/>
    </ligand>
</feature>
<keyword evidence="7 18" id="KW-0479">Metal-binding</keyword>
<dbReference type="InterPro" id="IPR029044">
    <property type="entry name" value="Nucleotide-diphossugar_trans"/>
</dbReference>
<dbReference type="PANTHER" id="PTHR43584:SF3">
    <property type="entry name" value="BIFUNCTIONAL PROTEIN GLMU"/>
    <property type="match status" value="1"/>
</dbReference>
<dbReference type="GO" id="GO:0006048">
    <property type="term" value="P:UDP-N-acetylglucosamine biosynthetic process"/>
    <property type="evidence" value="ECO:0007669"/>
    <property type="project" value="InterPro"/>
</dbReference>
<dbReference type="InterPro" id="IPR005882">
    <property type="entry name" value="Bifunctional_GlmU"/>
</dbReference>
<feature type="binding site" evidence="18">
    <location>
        <position position="73"/>
    </location>
    <ligand>
        <name>UDP-N-acetyl-alpha-D-glucosamine</name>
        <dbReference type="ChEBI" id="CHEBI:57705"/>
    </ligand>
</feature>
<comment type="cofactor">
    <cofactor evidence="18">
        <name>Mg(2+)</name>
        <dbReference type="ChEBI" id="CHEBI:18420"/>
    </cofactor>
    <text evidence="18">Binds 1 Mg(2+) ion per subunit.</text>
</comment>
<evidence type="ECO:0000256" key="4">
    <source>
        <dbReference type="ARBA" id="ARBA00022490"/>
    </source>
</evidence>
<evidence type="ECO:0000256" key="17">
    <source>
        <dbReference type="ARBA" id="ARBA00049628"/>
    </source>
</evidence>
<dbReference type="Gene3D" id="2.160.10.10">
    <property type="entry name" value="Hexapeptide repeat proteins"/>
    <property type="match status" value="1"/>
</dbReference>
<dbReference type="SUPFAM" id="SSF53448">
    <property type="entry name" value="Nucleotide-diphospho-sugar transferases"/>
    <property type="match status" value="1"/>
</dbReference>
<protein>
    <recommendedName>
        <fullName evidence="18">Bifunctional protein GlmU</fullName>
    </recommendedName>
    <domain>
        <recommendedName>
            <fullName evidence="18">UDP-N-acetylglucosamine pyrophosphorylase</fullName>
            <ecNumber evidence="18">2.7.7.23</ecNumber>
        </recommendedName>
        <alternativeName>
            <fullName evidence="18">N-acetylglucosamine-1-phosphate uridyltransferase</fullName>
        </alternativeName>
    </domain>
    <domain>
        <recommendedName>
            <fullName evidence="18">Glucosamine-1-phosphate N-acetyltransferase</fullName>
            <ecNumber evidence="18">2.3.1.157</ecNumber>
        </recommendedName>
    </domain>
</protein>
<evidence type="ECO:0000256" key="8">
    <source>
        <dbReference type="ARBA" id="ARBA00022737"/>
    </source>
</evidence>
<evidence type="ECO:0000256" key="9">
    <source>
        <dbReference type="ARBA" id="ARBA00022842"/>
    </source>
</evidence>
<proteinExistence type="inferred from homology"/>
<dbReference type="InterPro" id="IPR050065">
    <property type="entry name" value="GlmU-like"/>
</dbReference>
<keyword evidence="10 18" id="KW-0133">Cell shape</keyword>
<feature type="binding site" evidence="18">
    <location>
        <position position="230"/>
    </location>
    <ligand>
        <name>Mg(2+)</name>
        <dbReference type="ChEBI" id="CHEBI:18420"/>
    </ligand>
</feature>
<feature type="binding site" evidence="18">
    <location>
        <position position="369"/>
    </location>
    <ligand>
        <name>UDP-N-acetyl-alpha-D-glucosamine</name>
        <dbReference type="ChEBI" id="CHEBI:57705"/>
    </ligand>
</feature>
<dbReference type="InterPro" id="IPR038009">
    <property type="entry name" value="GlmU_C_LbH"/>
</dbReference>
<dbReference type="EC" id="2.3.1.157" evidence="18"/>
<feature type="region of interest" description="Pyrophosphorylase" evidence="18">
    <location>
        <begin position="1"/>
        <end position="232"/>
    </location>
</feature>